<dbReference type="NCBIfam" id="TIGR00063">
    <property type="entry name" value="folE"/>
    <property type="match status" value="1"/>
</dbReference>
<dbReference type="FunFam" id="3.30.1130.10:FF:000012">
    <property type="entry name" value="GTP cyclohydrolase 1"/>
    <property type="match status" value="1"/>
</dbReference>
<evidence type="ECO:0000256" key="6">
    <source>
        <dbReference type="ARBA" id="ARBA00022801"/>
    </source>
</evidence>
<evidence type="ECO:0000256" key="1">
    <source>
        <dbReference type="ARBA" id="ARBA00005080"/>
    </source>
</evidence>
<dbReference type="PROSITE" id="PS00859">
    <property type="entry name" value="GTP_CYCLOHYDROL_1_1"/>
    <property type="match status" value="1"/>
</dbReference>
<organism evidence="13 14">
    <name type="scientific">Linnemannia elongata AG-77</name>
    <dbReference type="NCBI Taxonomy" id="1314771"/>
    <lineage>
        <taxon>Eukaryota</taxon>
        <taxon>Fungi</taxon>
        <taxon>Fungi incertae sedis</taxon>
        <taxon>Mucoromycota</taxon>
        <taxon>Mortierellomycotina</taxon>
        <taxon>Mortierellomycetes</taxon>
        <taxon>Mortierellales</taxon>
        <taxon>Mortierellaceae</taxon>
        <taxon>Linnemannia</taxon>
    </lineage>
</organism>
<keyword evidence="7" id="KW-0289">Folate biosynthesis</keyword>
<dbReference type="GO" id="GO:0008270">
    <property type="term" value="F:zinc ion binding"/>
    <property type="evidence" value="ECO:0007669"/>
    <property type="project" value="TreeGrafter"/>
</dbReference>
<gene>
    <name evidence="13" type="ORF">K457DRAFT_132952</name>
</gene>
<dbReference type="AlphaFoldDB" id="A0A197KFC3"/>
<dbReference type="UniPathway" id="UPA00848">
    <property type="reaction ID" value="UER00151"/>
</dbReference>
<dbReference type="HAMAP" id="MF_00223">
    <property type="entry name" value="FolE"/>
    <property type="match status" value="1"/>
</dbReference>
<dbReference type="InterPro" id="IPR001474">
    <property type="entry name" value="GTP_CycHdrlase_I"/>
</dbReference>
<dbReference type="GO" id="GO:0006729">
    <property type="term" value="P:tetrahydrobiopterin biosynthetic process"/>
    <property type="evidence" value="ECO:0007669"/>
    <property type="project" value="TreeGrafter"/>
</dbReference>
<dbReference type="PROSITE" id="PS00860">
    <property type="entry name" value="GTP_CYCLOHYDROL_1_2"/>
    <property type="match status" value="1"/>
</dbReference>
<keyword evidence="14" id="KW-1185">Reference proteome</keyword>
<dbReference type="GO" id="GO:0046656">
    <property type="term" value="P:folic acid biosynthetic process"/>
    <property type="evidence" value="ECO:0007669"/>
    <property type="project" value="UniProtKB-KW"/>
</dbReference>
<dbReference type="NCBIfam" id="NF006826">
    <property type="entry name" value="PRK09347.1-3"/>
    <property type="match status" value="1"/>
</dbReference>
<protein>
    <recommendedName>
        <fullName evidence="4">GTP cyclohydrolase 1</fullName>
        <ecNumber evidence="3">3.5.4.16</ecNumber>
    </recommendedName>
    <alternativeName>
        <fullName evidence="9">GTP cyclohydrolase I</fullName>
    </alternativeName>
</protein>
<evidence type="ECO:0000313" key="14">
    <source>
        <dbReference type="Proteomes" id="UP000078512"/>
    </source>
</evidence>
<feature type="compositionally biased region" description="Polar residues" evidence="11">
    <location>
        <begin position="1"/>
        <end position="21"/>
    </location>
</feature>
<reference evidence="13 14" key="1">
    <citation type="submission" date="2016-05" db="EMBL/GenBank/DDBJ databases">
        <title>Genome sequencing reveals origins of a unique bacterial endosymbiosis in the earliest lineages of terrestrial Fungi.</title>
        <authorList>
            <consortium name="DOE Joint Genome Institute"/>
            <person name="Uehling J."/>
            <person name="Gryganskyi A."/>
            <person name="Hameed K."/>
            <person name="Tschaplinski T."/>
            <person name="Misztal P."/>
            <person name="Wu S."/>
            <person name="Desiro A."/>
            <person name="Vande Pol N."/>
            <person name="Du Z.-Y."/>
            <person name="Zienkiewicz A."/>
            <person name="Zienkiewicz K."/>
            <person name="Morin E."/>
            <person name="Tisserant E."/>
            <person name="Splivallo R."/>
            <person name="Hainaut M."/>
            <person name="Henrissat B."/>
            <person name="Ohm R."/>
            <person name="Kuo A."/>
            <person name="Yan J."/>
            <person name="Lipzen A."/>
            <person name="Nolan M."/>
            <person name="Labutti K."/>
            <person name="Barry K."/>
            <person name="Goldstein A."/>
            <person name="Labbe J."/>
            <person name="Schadt C."/>
            <person name="Tuskan G."/>
            <person name="Grigoriev I."/>
            <person name="Martin F."/>
            <person name="Vilgalys R."/>
            <person name="Bonito G."/>
        </authorList>
    </citation>
    <scope>NUCLEOTIDE SEQUENCE [LARGE SCALE GENOMIC DNA]</scope>
    <source>
        <strain evidence="13 14">AG-77</strain>
    </source>
</reference>
<comment type="pathway">
    <text evidence="1">Cofactor biosynthesis; 7,8-dihydroneopterin triphosphate biosynthesis; 7,8-dihydroneopterin triphosphate from GTP: step 1/1.</text>
</comment>
<dbReference type="GO" id="GO:0005525">
    <property type="term" value="F:GTP binding"/>
    <property type="evidence" value="ECO:0007669"/>
    <property type="project" value="UniProtKB-KW"/>
</dbReference>
<evidence type="ECO:0000313" key="13">
    <source>
        <dbReference type="EMBL" id="OAQ35079.1"/>
    </source>
</evidence>
<evidence type="ECO:0000256" key="9">
    <source>
        <dbReference type="ARBA" id="ARBA00030854"/>
    </source>
</evidence>
<dbReference type="GO" id="GO:0003934">
    <property type="term" value="F:GTP cyclohydrolase I activity"/>
    <property type="evidence" value="ECO:0007669"/>
    <property type="project" value="UniProtKB-EC"/>
</dbReference>
<feature type="domain" description="GTP cyclohydrolase I" evidence="12">
    <location>
        <begin position="87"/>
        <end position="265"/>
    </location>
</feature>
<keyword evidence="5" id="KW-0547">Nucleotide-binding</keyword>
<dbReference type="NCBIfam" id="NF006825">
    <property type="entry name" value="PRK09347.1-2"/>
    <property type="match status" value="1"/>
</dbReference>
<dbReference type="PANTHER" id="PTHR11109">
    <property type="entry name" value="GTP CYCLOHYDROLASE I"/>
    <property type="match status" value="1"/>
</dbReference>
<dbReference type="InterPro" id="IPR018234">
    <property type="entry name" value="GTP_CycHdrlase_I_CS"/>
</dbReference>
<dbReference type="Gene3D" id="3.30.1130.10">
    <property type="match status" value="1"/>
</dbReference>
<evidence type="ECO:0000256" key="7">
    <source>
        <dbReference type="ARBA" id="ARBA00022909"/>
    </source>
</evidence>
<comment type="similarity">
    <text evidence="2">Belongs to the GTP cyclohydrolase I family.</text>
</comment>
<dbReference type="GO" id="GO:0046654">
    <property type="term" value="P:tetrahydrofolate biosynthetic process"/>
    <property type="evidence" value="ECO:0007669"/>
    <property type="project" value="InterPro"/>
</dbReference>
<evidence type="ECO:0000256" key="8">
    <source>
        <dbReference type="ARBA" id="ARBA00023134"/>
    </source>
</evidence>
<keyword evidence="6 13" id="KW-0378">Hydrolase</keyword>
<dbReference type="InterPro" id="IPR020602">
    <property type="entry name" value="GTP_CycHdrlase_I_dom"/>
</dbReference>
<proteinExistence type="inferred from homology"/>
<keyword evidence="8" id="KW-0342">GTP-binding</keyword>
<evidence type="ECO:0000256" key="3">
    <source>
        <dbReference type="ARBA" id="ARBA00012715"/>
    </source>
</evidence>
<dbReference type="Gene3D" id="1.10.286.10">
    <property type="match status" value="1"/>
</dbReference>
<evidence type="ECO:0000256" key="11">
    <source>
        <dbReference type="SAM" id="MobiDB-lite"/>
    </source>
</evidence>
<evidence type="ECO:0000259" key="12">
    <source>
        <dbReference type="Pfam" id="PF01227"/>
    </source>
</evidence>
<dbReference type="OrthoDB" id="4966at2759"/>
<dbReference type="Pfam" id="PF01227">
    <property type="entry name" value="GTP_cyclohydroI"/>
    <property type="match status" value="1"/>
</dbReference>
<dbReference type="InterPro" id="IPR043133">
    <property type="entry name" value="GTP-CH-I_C/QueF"/>
</dbReference>
<dbReference type="CDD" id="cd00642">
    <property type="entry name" value="GTP_cyclohydro1"/>
    <property type="match status" value="1"/>
</dbReference>
<comment type="function">
    <text evidence="10">GTP cyclohydrolase 1 is the first enzyme in the biosynthetic pathway leading to folic acid.</text>
</comment>
<name>A0A197KFC3_9FUNG</name>
<evidence type="ECO:0000256" key="2">
    <source>
        <dbReference type="ARBA" id="ARBA00008085"/>
    </source>
</evidence>
<dbReference type="GO" id="GO:0005737">
    <property type="term" value="C:cytoplasm"/>
    <property type="evidence" value="ECO:0007669"/>
    <property type="project" value="TreeGrafter"/>
</dbReference>
<sequence length="269" mass="29926">MSNIPSSPTATSDDVQLQYPTARQALLSHALTGHSHSPGRSYLASESPEGRSSTPIDFDGLSFPSVGARERREDTEAQRAARIQKISGAVRTILECIGEDPDREGLLKTPERYAKALMFFSKGYEESVTHLMNKALFQEDHDEMVIVKNIDVFSLCEHHMVPFTGKIHIGYIPKNGKVVGLSKIARLAEMFSRRLQVQERLTKQVALAMQELLDPLGVAVVMEASHFCMVMRGVQKPGSQTITSSMFGCFRDQAKTREEFLSLIRKNGV</sequence>
<dbReference type="EC" id="3.5.4.16" evidence="3"/>
<evidence type="ECO:0000256" key="5">
    <source>
        <dbReference type="ARBA" id="ARBA00022741"/>
    </source>
</evidence>
<dbReference type="EMBL" id="KV442015">
    <property type="protein sequence ID" value="OAQ35079.1"/>
    <property type="molecule type" value="Genomic_DNA"/>
</dbReference>
<accession>A0A197KFC3</accession>
<dbReference type="SUPFAM" id="SSF55620">
    <property type="entry name" value="Tetrahydrobiopterin biosynthesis enzymes-like"/>
    <property type="match status" value="1"/>
</dbReference>
<evidence type="ECO:0000256" key="4">
    <source>
        <dbReference type="ARBA" id="ARBA00017272"/>
    </source>
</evidence>
<feature type="region of interest" description="Disordered" evidence="11">
    <location>
        <begin position="1"/>
        <end position="72"/>
    </location>
</feature>
<dbReference type="FunFam" id="1.10.286.10:FF:000003">
    <property type="entry name" value="GTP cyclohydrolase 1"/>
    <property type="match status" value="1"/>
</dbReference>
<dbReference type="Proteomes" id="UP000078512">
    <property type="component" value="Unassembled WGS sequence"/>
</dbReference>
<evidence type="ECO:0000256" key="10">
    <source>
        <dbReference type="ARBA" id="ARBA00055676"/>
    </source>
</evidence>
<dbReference type="STRING" id="1314771.A0A197KFC3"/>
<dbReference type="InterPro" id="IPR043134">
    <property type="entry name" value="GTP-CH-I_N"/>
</dbReference>
<dbReference type="PANTHER" id="PTHR11109:SF7">
    <property type="entry name" value="GTP CYCLOHYDROLASE 1"/>
    <property type="match status" value="1"/>
</dbReference>